<dbReference type="PATRIC" id="fig|452652.3.peg.5972"/>
<dbReference type="HOGENOM" id="CLU_2232940_0_0_11"/>
<keyword evidence="1" id="KW-0812">Transmembrane</keyword>
<organism evidence="2 3">
    <name type="scientific">Kitasatospora setae (strain ATCC 33774 / DSM 43861 / JCM 3304 / KCC A-0304 / NBRC 14216 / KM-6054)</name>
    <name type="common">Streptomyces setae</name>
    <dbReference type="NCBI Taxonomy" id="452652"/>
    <lineage>
        <taxon>Bacteria</taxon>
        <taxon>Bacillati</taxon>
        <taxon>Actinomycetota</taxon>
        <taxon>Actinomycetes</taxon>
        <taxon>Kitasatosporales</taxon>
        <taxon>Streptomycetaceae</taxon>
        <taxon>Kitasatospora</taxon>
    </lineage>
</organism>
<accession>E4N0Q0</accession>
<keyword evidence="3" id="KW-1185">Reference proteome</keyword>
<dbReference type="Proteomes" id="UP000007076">
    <property type="component" value="Chromosome"/>
</dbReference>
<dbReference type="KEGG" id="ksk:KSE_59640"/>
<protein>
    <submittedName>
        <fullName evidence="2">Uncharacterized protein</fullName>
    </submittedName>
</protein>
<keyword evidence="1" id="KW-0472">Membrane</keyword>
<feature type="transmembrane region" description="Helical" evidence="1">
    <location>
        <begin position="74"/>
        <end position="97"/>
    </location>
</feature>
<dbReference type="STRING" id="452652.KSE_59640"/>
<sequence>MRAHDPAALNDDVFVPAGVAAVAVPGSAVHDALRYALDDYATDARLTDALAALLIAIAAGGTPRQLRAAAAGEIALTVLLGTALTVLALALAATATVTRRTPRGR</sequence>
<gene>
    <name evidence="2" type="ordered locus">KSE_59640</name>
</gene>
<dbReference type="eggNOG" id="COG0577">
    <property type="taxonomic scope" value="Bacteria"/>
</dbReference>
<proteinExistence type="predicted"/>
<dbReference type="AlphaFoldDB" id="E4N0Q0"/>
<dbReference type="EMBL" id="AP010968">
    <property type="protein sequence ID" value="BAJ31734.1"/>
    <property type="molecule type" value="Genomic_DNA"/>
</dbReference>
<name>E4N0Q0_KITSK</name>
<evidence type="ECO:0000256" key="1">
    <source>
        <dbReference type="SAM" id="Phobius"/>
    </source>
</evidence>
<evidence type="ECO:0000313" key="3">
    <source>
        <dbReference type="Proteomes" id="UP000007076"/>
    </source>
</evidence>
<keyword evidence="1" id="KW-1133">Transmembrane helix</keyword>
<evidence type="ECO:0000313" key="2">
    <source>
        <dbReference type="EMBL" id="BAJ31734.1"/>
    </source>
</evidence>
<reference evidence="2 3" key="1">
    <citation type="journal article" date="2010" name="DNA Res.">
        <title>Genome sequence of Kitasatospora setae NBRC 14216T: an evolutionary snapshot of the family Streptomycetaceae.</title>
        <authorList>
            <person name="Ichikawa N."/>
            <person name="Oguchi A."/>
            <person name="Ikeda H."/>
            <person name="Ishikawa J."/>
            <person name="Kitani S."/>
            <person name="Watanabe Y."/>
            <person name="Nakamura S."/>
            <person name="Katano Y."/>
            <person name="Kishi E."/>
            <person name="Sasagawa M."/>
            <person name="Ankai A."/>
            <person name="Fukui S."/>
            <person name="Hashimoto Y."/>
            <person name="Kamata S."/>
            <person name="Otoguro M."/>
            <person name="Tanikawa S."/>
            <person name="Nihira T."/>
            <person name="Horinouchi S."/>
            <person name="Ohnishi Y."/>
            <person name="Hayakawa M."/>
            <person name="Kuzuyama T."/>
            <person name="Arisawa A."/>
            <person name="Nomoto F."/>
            <person name="Miura H."/>
            <person name="Takahashi Y."/>
            <person name="Fujita N."/>
        </authorList>
    </citation>
    <scope>NUCLEOTIDE SEQUENCE [LARGE SCALE GENOMIC DNA]</scope>
    <source>
        <strain evidence="3">ATCC 33774 / DSM 43861 / JCM 3304 / KCC A-0304 / NBRC 14216 / KM-6054</strain>
    </source>
</reference>